<evidence type="ECO:0000313" key="9">
    <source>
        <dbReference type="EMBL" id="RUM24431.1"/>
    </source>
</evidence>
<evidence type="ECO:0000259" key="8">
    <source>
        <dbReference type="PROSITE" id="PS50893"/>
    </source>
</evidence>
<reference evidence="10" key="1">
    <citation type="submission" date="2018-11" db="EMBL/GenBank/DDBJ databases">
        <title>Rhizobium chutanense sp. nov., isolated from root nodules of Phaseolus vulgaris in China.</title>
        <authorList>
            <person name="Huo Y."/>
        </authorList>
    </citation>
    <scope>NUCLEOTIDE SEQUENCE [LARGE SCALE GENOMIC DNA]</scope>
    <source>
        <strain evidence="10">CCBAU 65647</strain>
    </source>
</reference>
<dbReference type="RefSeq" id="WP_126922115.1">
    <property type="nucleotide sequence ID" value="NZ_ML133690.1"/>
</dbReference>
<evidence type="ECO:0000256" key="2">
    <source>
        <dbReference type="ARBA" id="ARBA00022448"/>
    </source>
</evidence>
<dbReference type="SMART" id="SM00382">
    <property type="entry name" value="AAA"/>
    <property type="match status" value="2"/>
</dbReference>
<dbReference type="InterPro" id="IPR050107">
    <property type="entry name" value="ABC_carbohydrate_import_ATPase"/>
</dbReference>
<keyword evidence="5" id="KW-0547">Nucleotide-binding</keyword>
<dbReference type="PROSITE" id="PS00211">
    <property type="entry name" value="ABC_TRANSPORTER_1"/>
    <property type="match status" value="1"/>
</dbReference>
<comment type="similarity">
    <text evidence="1">Belongs to the ABC transporter superfamily.</text>
</comment>
<protein>
    <submittedName>
        <fullName evidence="9">Sugar ABC transporter ATP-binding protein</fullName>
    </submittedName>
</protein>
<feature type="domain" description="ABC transporter" evidence="8">
    <location>
        <begin position="8"/>
        <end position="234"/>
    </location>
</feature>
<gene>
    <name evidence="9" type="ORF">EFQ99_16755</name>
</gene>
<dbReference type="InterPro" id="IPR017871">
    <property type="entry name" value="ABC_transporter-like_CS"/>
</dbReference>
<dbReference type="GO" id="GO:0016887">
    <property type="term" value="F:ATP hydrolysis activity"/>
    <property type="evidence" value="ECO:0007669"/>
    <property type="project" value="InterPro"/>
</dbReference>
<keyword evidence="3" id="KW-0762">Sugar transport</keyword>
<dbReference type="GO" id="GO:0005524">
    <property type="term" value="F:ATP binding"/>
    <property type="evidence" value="ECO:0007669"/>
    <property type="project" value="UniProtKB-KW"/>
</dbReference>
<dbReference type="OrthoDB" id="8416490at2"/>
<dbReference type="SUPFAM" id="SSF52540">
    <property type="entry name" value="P-loop containing nucleoside triphosphate hydrolases"/>
    <property type="match status" value="2"/>
</dbReference>
<dbReference type="PANTHER" id="PTHR43790:SF9">
    <property type="entry name" value="GALACTOFURANOSE TRANSPORTER ATP-BINDING PROTEIN YTFR"/>
    <property type="match status" value="1"/>
</dbReference>
<dbReference type="Proteomes" id="UP000278823">
    <property type="component" value="Unassembled WGS sequence"/>
</dbReference>
<comment type="caution">
    <text evidence="9">The sequence shown here is derived from an EMBL/GenBank/DDBJ whole genome shotgun (WGS) entry which is preliminary data.</text>
</comment>
<dbReference type="Pfam" id="PF00005">
    <property type="entry name" value="ABC_tran"/>
    <property type="match status" value="2"/>
</dbReference>
<name>A0A432PK92_9HYPH</name>
<dbReference type="AlphaFoldDB" id="A0A432PK92"/>
<dbReference type="InterPro" id="IPR027417">
    <property type="entry name" value="P-loop_NTPase"/>
</dbReference>
<sequence length="489" mass="51786">MAEPSPAVVATGISKTFGAVHALDDVSLSVKQGSSLALFGRNGAGKSTLISIITGLQKPDTGTLEFGNFGAGGGIECVYQRSTLVPGFTAAENVSLNNYHTKAGAIDWRVLRRRGVEMLAEWDCADVANIAVENLAPVEKKIVEICRALSRNPSVLLLDEPTAGLDYASAQRLFARIREARSRGVSLIFVSHHLEESFDVCDHTVVLRDGRVVLDRKLEGLGIKDIVGAMIGETRARSDAIVPTELPNNSKRLLAVENLSIGNGISEIDLSVSEGECVGLAGLEGAGHMRVAQAICGLRSDASGTVSVGDKQVSGFGVPASLKAGIGFIPEDRHDGGYVPALSVSENATLPIMGALRNSVGMLTRSAREKAYRHLSGAWSIKSDGPDQPVEELSGGNQQKVVLARAMSTDPRVIVLMNPTAGVDVAAKWSIYETVKSNAAAGKAVLIASAEDDDFSICHRVIVMFRGKFHRELKAPFSGHELALAIQGE</sequence>
<feature type="domain" description="ABC transporter" evidence="8">
    <location>
        <begin position="244"/>
        <end position="485"/>
    </location>
</feature>
<evidence type="ECO:0000256" key="7">
    <source>
        <dbReference type="ARBA" id="ARBA00023136"/>
    </source>
</evidence>
<dbReference type="CDD" id="cd03215">
    <property type="entry name" value="ABC_Carb_Monos_II"/>
    <property type="match status" value="1"/>
</dbReference>
<keyword evidence="4" id="KW-0677">Repeat</keyword>
<dbReference type="Gene3D" id="3.40.50.300">
    <property type="entry name" value="P-loop containing nucleotide triphosphate hydrolases"/>
    <property type="match status" value="2"/>
</dbReference>
<dbReference type="PROSITE" id="PS50893">
    <property type="entry name" value="ABC_TRANSPORTER_2"/>
    <property type="match status" value="2"/>
</dbReference>
<organism evidence="9 10">
    <name type="scientific">Rhizobium vallis</name>
    <dbReference type="NCBI Taxonomy" id="634290"/>
    <lineage>
        <taxon>Bacteria</taxon>
        <taxon>Pseudomonadati</taxon>
        <taxon>Pseudomonadota</taxon>
        <taxon>Alphaproteobacteria</taxon>
        <taxon>Hyphomicrobiales</taxon>
        <taxon>Rhizobiaceae</taxon>
        <taxon>Rhizobium/Agrobacterium group</taxon>
        <taxon>Rhizobium</taxon>
    </lineage>
</organism>
<dbReference type="EMBL" id="RJTH01000005">
    <property type="protein sequence ID" value="RUM24431.1"/>
    <property type="molecule type" value="Genomic_DNA"/>
</dbReference>
<proteinExistence type="inferred from homology"/>
<evidence type="ECO:0000313" key="10">
    <source>
        <dbReference type="Proteomes" id="UP000278823"/>
    </source>
</evidence>
<evidence type="ECO:0000256" key="6">
    <source>
        <dbReference type="ARBA" id="ARBA00022840"/>
    </source>
</evidence>
<evidence type="ECO:0000256" key="3">
    <source>
        <dbReference type="ARBA" id="ARBA00022597"/>
    </source>
</evidence>
<keyword evidence="6 9" id="KW-0067">ATP-binding</keyword>
<dbReference type="CDD" id="cd03216">
    <property type="entry name" value="ABC_Carb_Monos_I"/>
    <property type="match status" value="1"/>
</dbReference>
<dbReference type="InterPro" id="IPR003439">
    <property type="entry name" value="ABC_transporter-like_ATP-bd"/>
</dbReference>
<evidence type="ECO:0000256" key="5">
    <source>
        <dbReference type="ARBA" id="ARBA00022741"/>
    </source>
</evidence>
<keyword evidence="7" id="KW-0472">Membrane</keyword>
<dbReference type="PANTHER" id="PTHR43790">
    <property type="entry name" value="CARBOHYDRATE TRANSPORT ATP-BINDING PROTEIN MG119-RELATED"/>
    <property type="match status" value="1"/>
</dbReference>
<accession>A0A432PK92</accession>
<keyword evidence="2" id="KW-0813">Transport</keyword>
<keyword evidence="10" id="KW-1185">Reference proteome</keyword>
<evidence type="ECO:0000256" key="4">
    <source>
        <dbReference type="ARBA" id="ARBA00022737"/>
    </source>
</evidence>
<dbReference type="InterPro" id="IPR003593">
    <property type="entry name" value="AAA+_ATPase"/>
</dbReference>
<evidence type="ECO:0000256" key="1">
    <source>
        <dbReference type="ARBA" id="ARBA00005417"/>
    </source>
</evidence>